<keyword evidence="1" id="KW-0812">Transmembrane</keyword>
<proteinExistence type="predicted"/>
<feature type="transmembrane region" description="Helical" evidence="1">
    <location>
        <begin position="68"/>
        <end position="91"/>
    </location>
</feature>
<sequence length="143" mass="14241">MSWYCGACGSEVSSDAKFCGSCGKPRVAQQGGTPPPPGAPPFPNPVAPPMPGQQIQYVHVASPGTNGYAIASLVLSLVSACGIGSILAIVFGNMAKKEIAISGEGGSGLAKAGIIIGWIGLGIVVAYFAVVIIAIFASAGSNY</sequence>
<keyword evidence="1" id="KW-0472">Membrane</keyword>
<feature type="transmembrane region" description="Helical" evidence="1">
    <location>
        <begin position="112"/>
        <end position="137"/>
    </location>
</feature>
<dbReference type="EMBL" id="CAFBOR010000210">
    <property type="protein sequence ID" value="CAB4997752.1"/>
    <property type="molecule type" value="Genomic_DNA"/>
</dbReference>
<keyword evidence="1" id="KW-1133">Transmembrane helix</keyword>
<dbReference type="Pfam" id="PF13240">
    <property type="entry name" value="Zn_Ribbon_1"/>
    <property type="match status" value="1"/>
</dbReference>
<evidence type="ECO:0000313" key="4">
    <source>
        <dbReference type="EMBL" id="CAB4997752.1"/>
    </source>
</evidence>
<evidence type="ECO:0000256" key="1">
    <source>
        <dbReference type="SAM" id="Phobius"/>
    </source>
</evidence>
<protein>
    <submittedName>
        <fullName evidence="4">Unannotated protein</fullName>
    </submittedName>
</protein>
<name>A0A6J7P4J0_9ZZZZ</name>
<evidence type="ECO:0000259" key="3">
    <source>
        <dbReference type="Pfam" id="PF13828"/>
    </source>
</evidence>
<gene>
    <name evidence="4" type="ORF">UFOPK3974_01315</name>
</gene>
<organism evidence="4">
    <name type="scientific">freshwater metagenome</name>
    <dbReference type="NCBI Taxonomy" id="449393"/>
    <lineage>
        <taxon>unclassified sequences</taxon>
        <taxon>metagenomes</taxon>
        <taxon>ecological metagenomes</taxon>
    </lineage>
</organism>
<dbReference type="Pfam" id="PF13828">
    <property type="entry name" value="DUF4190"/>
    <property type="match status" value="1"/>
</dbReference>
<feature type="domain" description="DUF4190" evidence="3">
    <location>
        <begin position="68"/>
        <end position="126"/>
    </location>
</feature>
<dbReference type="InterPro" id="IPR025241">
    <property type="entry name" value="DUF4190"/>
</dbReference>
<accession>A0A6J7P4J0</accession>
<reference evidence="4" key="1">
    <citation type="submission" date="2020-05" db="EMBL/GenBank/DDBJ databases">
        <authorList>
            <person name="Chiriac C."/>
            <person name="Salcher M."/>
            <person name="Ghai R."/>
            <person name="Kavagutti S V."/>
        </authorList>
    </citation>
    <scope>NUCLEOTIDE SEQUENCE</scope>
</reference>
<dbReference type="InterPro" id="IPR026870">
    <property type="entry name" value="Zinc_ribbon_dom"/>
</dbReference>
<dbReference type="AlphaFoldDB" id="A0A6J7P4J0"/>
<evidence type="ECO:0000259" key="2">
    <source>
        <dbReference type="Pfam" id="PF13240"/>
    </source>
</evidence>
<feature type="domain" description="Zinc-ribbon" evidence="2">
    <location>
        <begin position="4"/>
        <end position="25"/>
    </location>
</feature>